<evidence type="ECO:0000256" key="2">
    <source>
        <dbReference type="SAM" id="Phobius"/>
    </source>
</evidence>
<evidence type="ECO:0000313" key="6">
    <source>
        <dbReference type="Proteomes" id="UP000663829"/>
    </source>
</evidence>
<dbReference type="AlphaFoldDB" id="A0A814SJ22"/>
<keyword evidence="2" id="KW-0812">Transmembrane</keyword>
<dbReference type="Proteomes" id="UP000681722">
    <property type="component" value="Unassembled WGS sequence"/>
</dbReference>
<dbReference type="SMART" id="SM00355">
    <property type="entry name" value="ZnF_C2H2"/>
    <property type="match status" value="2"/>
</dbReference>
<dbReference type="EMBL" id="CAJOBC010006728">
    <property type="protein sequence ID" value="CAF3909147.1"/>
    <property type="molecule type" value="Genomic_DNA"/>
</dbReference>
<organism evidence="4 6">
    <name type="scientific">Didymodactylos carnosus</name>
    <dbReference type="NCBI Taxonomy" id="1234261"/>
    <lineage>
        <taxon>Eukaryota</taxon>
        <taxon>Metazoa</taxon>
        <taxon>Spiralia</taxon>
        <taxon>Gnathifera</taxon>
        <taxon>Rotifera</taxon>
        <taxon>Eurotatoria</taxon>
        <taxon>Bdelloidea</taxon>
        <taxon>Philodinida</taxon>
        <taxon>Philodinidae</taxon>
        <taxon>Didymodactylos</taxon>
    </lineage>
</organism>
<dbReference type="Proteomes" id="UP000663829">
    <property type="component" value="Unassembled WGS sequence"/>
</dbReference>
<keyword evidence="2" id="KW-0472">Membrane</keyword>
<feature type="region of interest" description="Disordered" evidence="1">
    <location>
        <begin position="794"/>
        <end position="815"/>
    </location>
</feature>
<reference evidence="4" key="1">
    <citation type="submission" date="2021-02" db="EMBL/GenBank/DDBJ databases">
        <authorList>
            <person name="Nowell W R."/>
        </authorList>
    </citation>
    <scope>NUCLEOTIDE SEQUENCE</scope>
</reference>
<feature type="transmembrane region" description="Helical" evidence="2">
    <location>
        <begin position="346"/>
        <end position="364"/>
    </location>
</feature>
<dbReference type="Gene3D" id="3.30.160.60">
    <property type="entry name" value="Classic Zinc Finger"/>
    <property type="match status" value="1"/>
</dbReference>
<dbReference type="EMBL" id="CAJNOQ010006728">
    <property type="protein sequence ID" value="CAF1145523.1"/>
    <property type="molecule type" value="Genomic_DNA"/>
</dbReference>
<feature type="transmembrane region" description="Helical" evidence="2">
    <location>
        <begin position="427"/>
        <end position="448"/>
    </location>
</feature>
<evidence type="ECO:0000313" key="4">
    <source>
        <dbReference type="EMBL" id="CAF1145523.1"/>
    </source>
</evidence>
<protein>
    <recommendedName>
        <fullName evidence="3">C2H2-type domain-containing protein</fullName>
    </recommendedName>
</protein>
<evidence type="ECO:0000259" key="3">
    <source>
        <dbReference type="SMART" id="SM00355"/>
    </source>
</evidence>
<name>A0A814SJ22_9BILA</name>
<gene>
    <name evidence="4" type="ORF">GPM918_LOCUS20909</name>
    <name evidence="5" type="ORF">SRO942_LOCUS20906</name>
</gene>
<evidence type="ECO:0000256" key="1">
    <source>
        <dbReference type="SAM" id="MobiDB-lite"/>
    </source>
</evidence>
<feature type="domain" description="C2H2-type" evidence="3">
    <location>
        <begin position="9"/>
        <end position="33"/>
    </location>
</feature>
<evidence type="ECO:0000313" key="5">
    <source>
        <dbReference type="EMBL" id="CAF3909147.1"/>
    </source>
</evidence>
<accession>A0A814SJ22</accession>
<feature type="domain" description="C2H2-type" evidence="3">
    <location>
        <begin position="41"/>
        <end position="64"/>
    </location>
</feature>
<sequence length="994" mass="111598">MSGINVTDFVCPSCTNWSTPYLKKFVNHLKNTHCTNKNITIMCNLCNSVSSNARAFSQHVSKYHRTQDKAVKEDDELQILEESIGQAQPVVINTNMNGDDYMVTEEETSEEQLPTTLTEMNSFIKRILHFLLTLQSCFYISEAAVRYVATNLADLLEWLLVHPDRSQAAEQHFGYGRLKSDTAEVLLSNDEYHTVKWSYIPFLDNLRHFLQLSEVQVDLSADDFLDGIKQLSAAGIRVNVNGVEKIYHGALFITLGDYPAQQAIHGRKESVAAKRFCPCCDITSDNFAVFIDQDYNADGTLSTNIFKHNIMLQYVTTIPDGLILDIEQLLLPSPPTSIAQIAKIDSISYTVGAILCVSSVYLSFKPQFVQIKNILLIGHQPIFMVQYVKVIKYDPHVKAFEVKMKQELGTVSKQDLKSCLKTRAASVRIRIIVLVTLMTIAVTISVYLSSTSATMFNTSPLPFIKSSPSTPQTLFNPTVAPSTEPVSPSYPSRLLESDQHSSSIACPLSTVASDKTPLRPRKNRIKAKIQESNVHVPSTCQLPVYTETVEQALLGGIQMKRKQGLLTKRKKKQRKASVVIDIKELKKIESYETDTDEKKEMDEENNIIPLHYGNEVTVVTTRESPTSSKVLAVDTDEHVELFKTDMEESPMSDEKQYEVSVSATSLLLTTEERQRDYNSIQEDSKEQFYKNITDKVKSMAARAAVLTDDDTAIVGDNDSSSCHSIGGSQIPVQQPKVQQSQSALFICKQNNKVFRLPIMLSYSRALQSQQTQLTPASSFTPRCSIASKSIHSQPSLNTCTTPKDNSSAASSNDSTIDQTYSSLKSELCTRVSRISKKKKANVEPSVMMHIKQLQETTFLMRRKQMSKHLLLPINDKAQLYPELLNEQMLLSEWNLLLRTNKTKEKKPKISTIIDKQFNPNTLRFGVFWSGAIWDKGTINLSSTVKFNIMSTASGLQGPLFLFLITFPVYDIDFPADIKLAVDQLIEQVLDISQY</sequence>
<proteinExistence type="predicted"/>
<feature type="compositionally biased region" description="Polar residues" evidence="1">
    <location>
        <begin position="794"/>
        <end position="803"/>
    </location>
</feature>
<comment type="caution">
    <text evidence="4">The sequence shown here is derived from an EMBL/GenBank/DDBJ whole genome shotgun (WGS) entry which is preliminary data.</text>
</comment>
<dbReference type="InterPro" id="IPR013087">
    <property type="entry name" value="Znf_C2H2_type"/>
</dbReference>
<keyword evidence="2" id="KW-1133">Transmembrane helix</keyword>
<feature type="compositionally biased region" description="Low complexity" evidence="1">
    <location>
        <begin position="804"/>
        <end position="814"/>
    </location>
</feature>
<keyword evidence="6" id="KW-1185">Reference proteome</keyword>
<dbReference type="OrthoDB" id="9995573at2759"/>